<keyword evidence="2" id="KW-1185">Reference proteome</keyword>
<accession>A0A7J8E3U5</accession>
<sequence length="160" mass="17707">MGQARCYRRCDSSCPRCRAGGPLGPPRETLFRGDHWGLDLWKRWPVHTSLRHRPPGPQCQRHRLWSLTLRPAPAKHLVPTGGRIGTQLQPVILHGGCRRGSAARPSTGPSQERKLLNFPCLPHALLHNLEESLNLKAIFSKKQPSPEIALTTSTAITGPA</sequence>
<evidence type="ECO:0000313" key="2">
    <source>
        <dbReference type="Proteomes" id="UP000550707"/>
    </source>
</evidence>
<protein>
    <submittedName>
        <fullName evidence="1">Uncharacterized protein</fullName>
    </submittedName>
</protein>
<dbReference type="Proteomes" id="UP000550707">
    <property type="component" value="Unassembled WGS sequence"/>
</dbReference>
<comment type="caution">
    <text evidence="1">The sequence shown here is derived from an EMBL/GenBank/DDBJ whole genome shotgun (WGS) entry which is preliminary data.</text>
</comment>
<dbReference type="EMBL" id="JACASF010000015">
    <property type="protein sequence ID" value="KAF6430187.1"/>
    <property type="molecule type" value="Genomic_DNA"/>
</dbReference>
<proteinExistence type="predicted"/>
<gene>
    <name evidence="1" type="ORF">HJG59_015532</name>
</gene>
<evidence type="ECO:0000313" key="1">
    <source>
        <dbReference type="EMBL" id="KAF6430187.1"/>
    </source>
</evidence>
<organism evidence="1 2">
    <name type="scientific">Molossus molossus</name>
    <name type="common">Pallas' mastiff bat</name>
    <name type="synonym">Vespertilio molossus</name>
    <dbReference type="NCBI Taxonomy" id="27622"/>
    <lineage>
        <taxon>Eukaryota</taxon>
        <taxon>Metazoa</taxon>
        <taxon>Chordata</taxon>
        <taxon>Craniata</taxon>
        <taxon>Vertebrata</taxon>
        <taxon>Euteleostomi</taxon>
        <taxon>Mammalia</taxon>
        <taxon>Eutheria</taxon>
        <taxon>Laurasiatheria</taxon>
        <taxon>Chiroptera</taxon>
        <taxon>Yangochiroptera</taxon>
        <taxon>Molossidae</taxon>
        <taxon>Molossus</taxon>
    </lineage>
</organism>
<reference evidence="1 2" key="1">
    <citation type="journal article" date="2020" name="Nature">
        <title>Six reference-quality genomes reveal evolution of bat adaptations.</title>
        <authorList>
            <person name="Jebb D."/>
            <person name="Huang Z."/>
            <person name="Pippel M."/>
            <person name="Hughes G.M."/>
            <person name="Lavrichenko K."/>
            <person name="Devanna P."/>
            <person name="Winkler S."/>
            <person name="Jermiin L.S."/>
            <person name="Skirmuntt E.C."/>
            <person name="Katzourakis A."/>
            <person name="Burkitt-Gray L."/>
            <person name="Ray D.A."/>
            <person name="Sullivan K.A.M."/>
            <person name="Roscito J.G."/>
            <person name="Kirilenko B.M."/>
            <person name="Davalos L.M."/>
            <person name="Corthals A.P."/>
            <person name="Power M.L."/>
            <person name="Jones G."/>
            <person name="Ransome R.D."/>
            <person name="Dechmann D.K.N."/>
            <person name="Locatelli A.G."/>
            <person name="Puechmaille S.J."/>
            <person name="Fedrigo O."/>
            <person name="Jarvis E.D."/>
            <person name="Hiller M."/>
            <person name="Vernes S.C."/>
            <person name="Myers E.W."/>
            <person name="Teeling E.C."/>
        </authorList>
    </citation>
    <scope>NUCLEOTIDE SEQUENCE [LARGE SCALE GENOMIC DNA]</scope>
    <source>
        <strain evidence="1">MMolMol1</strain>
        <tissue evidence="1">Muscle</tissue>
    </source>
</reference>
<dbReference type="AlphaFoldDB" id="A0A7J8E3U5"/>
<name>A0A7J8E3U5_MOLMO</name>